<keyword evidence="4 7" id="KW-1133">Transmembrane helix</keyword>
<keyword evidence="3 7" id="KW-0812">Transmembrane</keyword>
<accession>A0AAE0XAZ4</accession>
<protein>
    <submittedName>
        <fullName evidence="9">General substrate transporter</fullName>
    </submittedName>
</protein>
<feature type="transmembrane region" description="Helical" evidence="7">
    <location>
        <begin position="78"/>
        <end position="99"/>
    </location>
</feature>
<organism evidence="9 10">
    <name type="scientific">Podospora appendiculata</name>
    <dbReference type="NCBI Taxonomy" id="314037"/>
    <lineage>
        <taxon>Eukaryota</taxon>
        <taxon>Fungi</taxon>
        <taxon>Dikarya</taxon>
        <taxon>Ascomycota</taxon>
        <taxon>Pezizomycotina</taxon>
        <taxon>Sordariomycetes</taxon>
        <taxon>Sordariomycetidae</taxon>
        <taxon>Sordariales</taxon>
        <taxon>Podosporaceae</taxon>
        <taxon>Podospora</taxon>
    </lineage>
</organism>
<comment type="subcellular location">
    <subcellularLocation>
        <location evidence="1">Membrane</location>
        <topology evidence="1">Multi-pass membrane protein</topology>
    </subcellularLocation>
</comment>
<dbReference type="InterPro" id="IPR036259">
    <property type="entry name" value="MFS_trans_sf"/>
</dbReference>
<feature type="domain" description="Major facilitator superfamily (MFS) profile" evidence="8">
    <location>
        <begin position="24"/>
        <end position="474"/>
    </location>
</feature>
<feature type="transmembrane region" description="Helical" evidence="7">
    <location>
        <begin position="383"/>
        <end position="405"/>
    </location>
</feature>
<feature type="transmembrane region" description="Helical" evidence="7">
    <location>
        <begin position="159"/>
        <end position="181"/>
    </location>
</feature>
<evidence type="ECO:0000256" key="4">
    <source>
        <dbReference type="ARBA" id="ARBA00022989"/>
    </source>
</evidence>
<feature type="compositionally biased region" description="Basic and acidic residues" evidence="6">
    <location>
        <begin position="522"/>
        <end position="535"/>
    </location>
</feature>
<dbReference type="Pfam" id="PF00083">
    <property type="entry name" value="Sugar_tr"/>
    <property type="match status" value="1"/>
</dbReference>
<feature type="transmembrane region" description="Helical" evidence="7">
    <location>
        <begin position="349"/>
        <end position="371"/>
    </location>
</feature>
<feature type="transmembrane region" description="Helical" evidence="7">
    <location>
        <begin position="417"/>
        <end position="440"/>
    </location>
</feature>
<dbReference type="EMBL" id="JAULSO010000002">
    <property type="protein sequence ID" value="KAK3689126.1"/>
    <property type="molecule type" value="Genomic_DNA"/>
</dbReference>
<dbReference type="PANTHER" id="PTHR48022">
    <property type="entry name" value="PLASTIDIC GLUCOSE TRANSPORTER 4"/>
    <property type="match status" value="1"/>
</dbReference>
<sequence>MAAQHQHDRVDRFGLKDHWRCLAAMTLVSLSTFQYGLDFGVISGLQAMVPFLQVFGYFDPALGPAGGWNISSERQQLISSLMTLGAFLTSATAGFTAMFIGRRASLWMACALCVVATVMMQTTTSIAALYVARVVIGLGNGLLLTYSQLWILECAPARYRGLGISAFQIWTAIGTLVGALVDNFSNKYNATTSVAYIVPLGIVYIVPGILAIGLFFLPESPRWLLTRGPAGTEPARAAIRWLRPAGWDVDAELVEMKTAYETELNLQTGVAFWDLFANPVDRRRTLLSVGALLCQASCGSMYMLAFGTYFFLIAGVGDPFEDTVILISVAVLSSVLNGFVVMRYGFRRTMLTTGFVLCGICQLIMAAVWHAKPFTSAGGNTVVAMSVVYLFFYGGCIATYGWLAAGEMPSQRLRSHTFGLAVAVSFLFSWVTIFTAPYFINPSELNWGPRYGYVWFGSCFVTAIWLFLCFPETKDRTLEEIDEMFQARVPGRKFKAYQCGGAITSGSIAGKHENESTADSSVVEKRGVVEEKGLEDTAAGE</sequence>
<gene>
    <name evidence="9" type="ORF">B0T22DRAFT_167106</name>
</gene>
<dbReference type="Gene3D" id="1.20.1250.20">
    <property type="entry name" value="MFS general substrate transporter like domains"/>
    <property type="match status" value="1"/>
</dbReference>
<evidence type="ECO:0000259" key="8">
    <source>
        <dbReference type="PROSITE" id="PS50850"/>
    </source>
</evidence>
<evidence type="ECO:0000256" key="1">
    <source>
        <dbReference type="ARBA" id="ARBA00004141"/>
    </source>
</evidence>
<keyword evidence="10" id="KW-1185">Reference proteome</keyword>
<proteinExistence type="inferred from homology"/>
<dbReference type="AlphaFoldDB" id="A0AAE0XAZ4"/>
<dbReference type="PROSITE" id="PS50850">
    <property type="entry name" value="MFS"/>
    <property type="match status" value="1"/>
</dbReference>
<feature type="region of interest" description="Disordered" evidence="6">
    <location>
        <begin position="508"/>
        <end position="541"/>
    </location>
</feature>
<name>A0AAE0XAZ4_9PEZI</name>
<dbReference type="InterPro" id="IPR050360">
    <property type="entry name" value="MFS_Sugar_Transporters"/>
</dbReference>
<feature type="transmembrane region" description="Helical" evidence="7">
    <location>
        <begin position="193"/>
        <end position="217"/>
    </location>
</feature>
<dbReference type="InterPro" id="IPR005828">
    <property type="entry name" value="MFS_sugar_transport-like"/>
</dbReference>
<comment type="similarity">
    <text evidence="2">Belongs to the major facilitator superfamily. Sugar transporter (TC 2.A.1.1) family.</text>
</comment>
<dbReference type="SUPFAM" id="SSF103473">
    <property type="entry name" value="MFS general substrate transporter"/>
    <property type="match status" value="1"/>
</dbReference>
<feature type="transmembrane region" description="Helical" evidence="7">
    <location>
        <begin position="35"/>
        <end position="58"/>
    </location>
</feature>
<feature type="transmembrane region" description="Helical" evidence="7">
    <location>
        <begin position="324"/>
        <end position="342"/>
    </location>
</feature>
<dbReference type="InterPro" id="IPR020846">
    <property type="entry name" value="MFS_dom"/>
</dbReference>
<dbReference type="PANTHER" id="PTHR48022:SF10">
    <property type="entry name" value="MAJOR FACILITATOR SUPERFAMILY (MFS) PROFILE DOMAIN-CONTAINING PROTEIN"/>
    <property type="match status" value="1"/>
</dbReference>
<evidence type="ECO:0000256" key="7">
    <source>
        <dbReference type="SAM" id="Phobius"/>
    </source>
</evidence>
<dbReference type="Proteomes" id="UP001270362">
    <property type="component" value="Unassembled WGS sequence"/>
</dbReference>
<evidence type="ECO:0000256" key="3">
    <source>
        <dbReference type="ARBA" id="ARBA00022692"/>
    </source>
</evidence>
<comment type="caution">
    <text evidence="9">The sequence shown here is derived from an EMBL/GenBank/DDBJ whole genome shotgun (WGS) entry which is preliminary data.</text>
</comment>
<feature type="transmembrane region" description="Helical" evidence="7">
    <location>
        <begin position="130"/>
        <end position="152"/>
    </location>
</feature>
<dbReference type="GO" id="GO:0005351">
    <property type="term" value="F:carbohydrate:proton symporter activity"/>
    <property type="evidence" value="ECO:0007669"/>
    <property type="project" value="TreeGrafter"/>
</dbReference>
<reference evidence="9" key="1">
    <citation type="journal article" date="2023" name="Mol. Phylogenet. Evol.">
        <title>Genome-scale phylogeny and comparative genomics of the fungal order Sordariales.</title>
        <authorList>
            <person name="Hensen N."/>
            <person name="Bonometti L."/>
            <person name="Westerberg I."/>
            <person name="Brannstrom I.O."/>
            <person name="Guillou S."/>
            <person name="Cros-Aarteil S."/>
            <person name="Calhoun S."/>
            <person name="Haridas S."/>
            <person name="Kuo A."/>
            <person name="Mondo S."/>
            <person name="Pangilinan J."/>
            <person name="Riley R."/>
            <person name="LaButti K."/>
            <person name="Andreopoulos B."/>
            <person name="Lipzen A."/>
            <person name="Chen C."/>
            <person name="Yan M."/>
            <person name="Daum C."/>
            <person name="Ng V."/>
            <person name="Clum A."/>
            <person name="Steindorff A."/>
            <person name="Ohm R.A."/>
            <person name="Martin F."/>
            <person name="Silar P."/>
            <person name="Natvig D.O."/>
            <person name="Lalanne C."/>
            <person name="Gautier V."/>
            <person name="Ament-Velasquez S.L."/>
            <person name="Kruys A."/>
            <person name="Hutchinson M.I."/>
            <person name="Powell A.J."/>
            <person name="Barry K."/>
            <person name="Miller A.N."/>
            <person name="Grigoriev I.V."/>
            <person name="Debuchy R."/>
            <person name="Gladieux P."/>
            <person name="Hiltunen Thoren M."/>
            <person name="Johannesson H."/>
        </authorList>
    </citation>
    <scope>NUCLEOTIDE SEQUENCE</scope>
    <source>
        <strain evidence="9">CBS 314.62</strain>
    </source>
</reference>
<evidence type="ECO:0000313" key="9">
    <source>
        <dbReference type="EMBL" id="KAK3689126.1"/>
    </source>
</evidence>
<feature type="transmembrane region" description="Helical" evidence="7">
    <location>
        <begin position="452"/>
        <end position="470"/>
    </location>
</feature>
<dbReference type="FunFam" id="1.20.1250.20:FF:000078">
    <property type="entry name" value="MFS maltose transporter, putative"/>
    <property type="match status" value="1"/>
</dbReference>
<evidence type="ECO:0000256" key="2">
    <source>
        <dbReference type="ARBA" id="ARBA00010992"/>
    </source>
</evidence>
<keyword evidence="5 7" id="KW-0472">Membrane</keyword>
<feature type="transmembrane region" description="Helical" evidence="7">
    <location>
        <begin position="286"/>
        <end position="312"/>
    </location>
</feature>
<evidence type="ECO:0000256" key="5">
    <source>
        <dbReference type="ARBA" id="ARBA00023136"/>
    </source>
</evidence>
<dbReference type="GO" id="GO:0016020">
    <property type="term" value="C:membrane"/>
    <property type="evidence" value="ECO:0007669"/>
    <property type="project" value="UniProtKB-SubCell"/>
</dbReference>
<feature type="transmembrane region" description="Helical" evidence="7">
    <location>
        <begin position="106"/>
        <end position="124"/>
    </location>
</feature>
<evidence type="ECO:0000313" key="10">
    <source>
        <dbReference type="Proteomes" id="UP001270362"/>
    </source>
</evidence>
<reference evidence="9" key="2">
    <citation type="submission" date="2023-06" db="EMBL/GenBank/DDBJ databases">
        <authorList>
            <consortium name="Lawrence Berkeley National Laboratory"/>
            <person name="Haridas S."/>
            <person name="Hensen N."/>
            <person name="Bonometti L."/>
            <person name="Westerberg I."/>
            <person name="Brannstrom I.O."/>
            <person name="Guillou S."/>
            <person name="Cros-Aarteil S."/>
            <person name="Calhoun S."/>
            <person name="Kuo A."/>
            <person name="Mondo S."/>
            <person name="Pangilinan J."/>
            <person name="Riley R."/>
            <person name="Labutti K."/>
            <person name="Andreopoulos B."/>
            <person name="Lipzen A."/>
            <person name="Chen C."/>
            <person name="Yanf M."/>
            <person name="Daum C."/>
            <person name="Ng V."/>
            <person name="Clum A."/>
            <person name="Steindorff A."/>
            <person name="Ohm R."/>
            <person name="Martin F."/>
            <person name="Silar P."/>
            <person name="Natvig D."/>
            <person name="Lalanne C."/>
            <person name="Gautier V."/>
            <person name="Ament-Velasquez S.L."/>
            <person name="Kruys A."/>
            <person name="Hutchinson M.I."/>
            <person name="Powell A.J."/>
            <person name="Barry K."/>
            <person name="Miller A.N."/>
            <person name="Grigoriev I.V."/>
            <person name="Debuchy R."/>
            <person name="Gladieux P."/>
            <person name="Thoren M.H."/>
            <person name="Johannesson H."/>
        </authorList>
    </citation>
    <scope>NUCLEOTIDE SEQUENCE</scope>
    <source>
        <strain evidence="9">CBS 314.62</strain>
    </source>
</reference>
<evidence type="ECO:0000256" key="6">
    <source>
        <dbReference type="SAM" id="MobiDB-lite"/>
    </source>
</evidence>